<reference evidence="1" key="1">
    <citation type="submission" date="2020-11" db="EMBL/GenBank/DDBJ databases">
        <authorList>
            <person name="Whitehead M."/>
        </authorList>
    </citation>
    <scope>NUCLEOTIDE SEQUENCE</scope>
    <source>
        <strain evidence="1">EGII</strain>
    </source>
</reference>
<name>A0A811UIG6_CERCA</name>
<dbReference type="EMBL" id="CAJHJT010000012">
    <property type="protein sequence ID" value="CAD6998108.1"/>
    <property type="molecule type" value="Genomic_DNA"/>
</dbReference>
<evidence type="ECO:0000313" key="1">
    <source>
        <dbReference type="EMBL" id="CAD6998108.1"/>
    </source>
</evidence>
<dbReference type="Proteomes" id="UP000606786">
    <property type="component" value="Unassembled WGS sequence"/>
</dbReference>
<keyword evidence="2" id="KW-1185">Reference proteome</keyword>
<proteinExistence type="predicted"/>
<comment type="caution">
    <text evidence="1">The sequence shown here is derived from an EMBL/GenBank/DDBJ whole genome shotgun (WGS) entry which is preliminary data.</text>
</comment>
<sequence length="108" mass="11891">MAVCRLPQCRPSYDDGDDDNNKANNIFFELVVLLYVTTTTIDDVDDGNDPSHVSCLAFPTPCWTTTNAIGIATATVDAAVTVYDSNIDSVSTIHQPLSHRHHNHNHHD</sequence>
<accession>A0A811UIG6</accession>
<gene>
    <name evidence="1" type="ORF">CCAP1982_LOCUS6722</name>
</gene>
<evidence type="ECO:0000313" key="2">
    <source>
        <dbReference type="Proteomes" id="UP000606786"/>
    </source>
</evidence>
<organism evidence="1 2">
    <name type="scientific">Ceratitis capitata</name>
    <name type="common">Mediterranean fruit fly</name>
    <name type="synonym">Tephritis capitata</name>
    <dbReference type="NCBI Taxonomy" id="7213"/>
    <lineage>
        <taxon>Eukaryota</taxon>
        <taxon>Metazoa</taxon>
        <taxon>Ecdysozoa</taxon>
        <taxon>Arthropoda</taxon>
        <taxon>Hexapoda</taxon>
        <taxon>Insecta</taxon>
        <taxon>Pterygota</taxon>
        <taxon>Neoptera</taxon>
        <taxon>Endopterygota</taxon>
        <taxon>Diptera</taxon>
        <taxon>Brachycera</taxon>
        <taxon>Muscomorpha</taxon>
        <taxon>Tephritoidea</taxon>
        <taxon>Tephritidae</taxon>
        <taxon>Ceratitis</taxon>
        <taxon>Ceratitis</taxon>
    </lineage>
</organism>
<dbReference type="AlphaFoldDB" id="A0A811UIG6"/>
<protein>
    <submittedName>
        <fullName evidence="1">(Mediterranean fruit fly) hypothetical protein</fullName>
    </submittedName>
</protein>